<keyword evidence="3" id="KW-0560">Oxidoreductase</keyword>
<dbReference type="SUPFAM" id="SSF51735">
    <property type="entry name" value="NAD(P)-binding Rossmann-fold domains"/>
    <property type="match status" value="1"/>
</dbReference>
<proteinExistence type="inferred from homology"/>
<comment type="similarity">
    <text evidence="1">Belongs to the short-chain dehydrogenases/reductases (SDR) family.</text>
</comment>
<dbReference type="AlphaFoldDB" id="A0A6A6UN22"/>
<dbReference type="FunFam" id="3.40.50.720:FF:000084">
    <property type="entry name" value="Short-chain dehydrogenase reductase"/>
    <property type="match status" value="1"/>
</dbReference>
<dbReference type="OrthoDB" id="294295at2759"/>
<name>A0A6A6UN22_9PEZI</name>
<dbReference type="InterPro" id="IPR036291">
    <property type="entry name" value="NAD(P)-bd_dom_sf"/>
</dbReference>
<dbReference type="InterPro" id="IPR002347">
    <property type="entry name" value="SDR_fam"/>
</dbReference>
<accession>A0A6A6UN22</accession>
<organism evidence="4 5">
    <name type="scientific">Microthyrium microscopicum</name>
    <dbReference type="NCBI Taxonomy" id="703497"/>
    <lineage>
        <taxon>Eukaryota</taxon>
        <taxon>Fungi</taxon>
        <taxon>Dikarya</taxon>
        <taxon>Ascomycota</taxon>
        <taxon>Pezizomycotina</taxon>
        <taxon>Dothideomycetes</taxon>
        <taxon>Dothideomycetes incertae sedis</taxon>
        <taxon>Microthyriales</taxon>
        <taxon>Microthyriaceae</taxon>
        <taxon>Microthyrium</taxon>
    </lineage>
</organism>
<keyword evidence="2" id="KW-0521">NADP</keyword>
<dbReference type="Pfam" id="PF13561">
    <property type="entry name" value="adh_short_C2"/>
    <property type="match status" value="1"/>
</dbReference>
<evidence type="ECO:0000256" key="2">
    <source>
        <dbReference type="ARBA" id="ARBA00022857"/>
    </source>
</evidence>
<dbReference type="PANTHER" id="PTHR43639:SF1">
    <property type="entry name" value="SHORT-CHAIN DEHYDROGENASE_REDUCTASE FAMILY PROTEIN"/>
    <property type="match status" value="1"/>
</dbReference>
<evidence type="ECO:0000256" key="3">
    <source>
        <dbReference type="ARBA" id="ARBA00023002"/>
    </source>
</evidence>
<dbReference type="Proteomes" id="UP000799302">
    <property type="component" value="Unassembled WGS sequence"/>
</dbReference>
<reference evidence="4" key="1">
    <citation type="journal article" date="2020" name="Stud. Mycol.">
        <title>101 Dothideomycetes genomes: a test case for predicting lifestyles and emergence of pathogens.</title>
        <authorList>
            <person name="Haridas S."/>
            <person name="Albert R."/>
            <person name="Binder M."/>
            <person name="Bloem J."/>
            <person name="Labutti K."/>
            <person name="Salamov A."/>
            <person name="Andreopoulos B."/>
            <person name="Baker S."/>
            <person name="Barry K."/>
            <person name="Bills G."/>
            <person name="Bluhm B."/>
            <person name="Cannon C."/>
            <person name="Castanera R."/>
            <person name="Culley D."/>
            <person name="Daum C."/>
            <person name="Ezra D."/>
            <person name="Gonzalez J."/>
            <person name="Henrissat B."/>
            <person name="Kuo A."/>
            <person name="Liang C."/>
            <person name="Lipzen A."/>
            <person name="Lutzoni F."/>
            <person name="Magnuson J."/>
            <person name="Mondo S."/>
            <person name="Nolan M."/>
            <person name="Ohm R."/>
            <person name="Pangilinan J."/>
            <person name="Park H.-J."/>
            <person name="Ramirez L."/>
            <person name="Alfaro M."/>
            <person name="Sun H."/>
            <person name="Tritt A."/>
            <person name="Yoshinaga Y."/>
            <person name="Zwiers L.-H."/>
            <person name="Turgeon B."/>
            <person name="Goodwin S."/>
            <person name="Spatafora J."/>
            <person name="Crous P."/>
            <person name="Grigoriev I."/>
        </authorList>
    </citation>
    <scope>NUCLEOTIDE SEQUENCE</scope>
    <source>
        <strain evidence="4">CBS 115976</strain>
    </source>
</reference>
<dbReference type="PRINTS" id="PR00080">
    <property type="entry name" value="SDRFAMILY"/>
</dbReference>
<dbReference type="Gene3D" id="3.40.50.720">
    <property type="entry name" value="NAD(P)-binding Rossmann-like Domain"/>
    <property type="match status" value="1"/>
</dbReference>
<evidence type="ECO:0000313" key="5">
    <source>
        <dbReference type="Proteomes" id="UP000799302"/>
    </source>
</evidence>
<evidence type="ECO:0000313" key="4">
    <source>
        <dbReference type="EMBL" id="KAF2672837.1"/>
    </source>
</evidence>
<keyword evidence="5" id="KW-1185">Reference proteome</keyword>
<dbReference type="EMBL" id="MU004231">
    <property type="protein sequence ID" value="KAF2672837.1"/>
    <property type="molecule type" value="Genomic_DNA"/>
</dbReference>
<dbReference type="GO" id="GO:0016491">
    <property type="term" value="F:oxidoreductase activity"/>
    <property type="evidence" value="ECO:0007669"/>
    <property type="project" value="UniProtKB-KW"/>
</dbReference>
<protein>
    <submittedName>
        <fullName evidence="4">Oxidoreductase</fullName>
    </submittedName>
</protein>
<dbReference type="PANTHER" id="PTHR43639">
    <property type="entry name" value="OXIDOREDUCTASE, SHORT-CHAIN DEHYDROGENASE/REDUCTASE FAMILY (AFU_ORTHOLOGUE AFUA_5G02870)"/>
    <property type="match status" value="1"/>
</dbReference>
<dbReference type="NCBIfam" id="NF005559">
    <property type="entry name" value="PRK07231.1"/>
    <property type="match status" value="1"/>
</dbReference>
<evidence type="ECO:0000256" key="1">
    <source>
        <dbReference type="ARBA" id="ARBA00006484"/>
    </source>
</evidence>
<sequence>MASTRLKDRVALVTGAGSGFGAAIATRFAQEGCKVIMSDINEPGVASVSQKINEAGGNTIHIKMDVTNEAAWKDAVSKCLEFGGKIDILVNNAGTTYKNKPTLDVTAEEFDRVVNVNIKSIFLSVQTVVPEMKKAGGGSIINISSIGSVRPRPGLVWYNATKGAVTNATKGLAAEFGPDQIRVNAIAPLLSGTGLFESFVGVPDTPENREKFVANVPLGRLTDPMDIANAALYLASDEGRFVTGVNLEVDGGRAI</sequence>
<dbReference type="PRINTS" id="PR00081">
    <property type="entry name" value="GDHRDH"/>
</dbReference>
<gene>
    <name evidence="4" type="ORF">BT63DRAFT_138328</name>
</gene>